<feature type="transmembrane region" description="Helical" evidence="9">
    <location>
        <begin position="510"/>
        <end position="541"/>
    </location>
</feature>
<comment type="caution">
    <text evidence="12">The sequence shown here is derived from an EMBL/GenBank/DDBJ whole genome shotgun (WGS) entry which is preliminary data.</text>
</comment>
<keyword evidence="7 9" id="KW-0472">Membrane</keyword>
<feature type="transmembrane region" description="Helical" evidence="9">
    <location>
        <begin position="202"/>
        <end position="228"/>
    </location>
</feature>
<keyword evidence="6 9" id="KW-1133">Transmembrane helix</keyword>
<dbReference type="NCBIfam" id="TIGR00786">
    <property type="entry name" value="dctM"/>
    <property type="match status" value="1"/>
</dbReference>
<keyword evidence="2 8" id="KW-0813">Transport</keyword>
<dbReference type="AlphaFoldDB" id="A0A4V3CJH6"/>
<feature type="domain" description="TRAP C4-dicarboxylate transport system permease DctM subunit" evidence="11">
    <location>
        <begin position="203"/>
        <end position="612"/>
    </location>
</feature>
<dbReference type="RefSeq" id="WP_133603571.1">
    <property type="nucleotide sequence ID" value="NZ_JAUFPJ010000004.1"/>
</dbReference>
<evidence type="ECO:0000256" key="1">
    <source>
        <dbReference type="ARBA" id="ARBA00004429"/>
    </source>
</evidence>
<feature type="transmembrane region" description="Helical" evidence="9">
    <location>
        <begin position="468"/>
        <end position="490"/>
    </location>
</feature>
<evidence type="ECO:0000256" key="2">
    <source>
        <dbReference type="ARBA" id="ARBA00022448"/>
    </source>
</evidence>
<feature type="domain" description="Tripartite ATP-independent periplasmic transporters DctQ component" evidence="10">
    <location>
        <begin position="40"/>
        <end position="159"/>
    </location>
</feature>
<feature type="transmembrane region" description="Helical" evidence="9">
    <location>
        <begin position="31"/>
        <end position="50"/>
    </location>
</feature>
<dbReference type="Pfam" id="PF04290">
    <property type="entry name" value="DctQ"/>
    <property type="match status" value="1"/>
</dbReference>
<feature type="transmembrane region" description="Helical" evidence="9">
    <location>
        <begin position="275"/>
        <end position="294"/>
    </location>
</feature>
<dbReference type="InterPro" id="IPR004681">
    <property type="entry name" value="TRAP_DctM"/>
</dbReference>
<keyword evidence="13" id="KW-1185">Reference proteome</keyword>
<name>A0A4V3CJH6_9BURK</name>
<feature type="transmembrane region" description="Helical" evidence="9">
    <location>
        <begin position="103"/>
        <end position="125"/>
    </location>
</feature>
<evidence type="ECO:0000313" key="13">
    <source>
        <dbReference type="Proteomes" id="UP000295357"/>
    </source>
</evidence>
<gene>
    <name evidence="12" type="ORF">DFR39_104155</name>
</gene>
<dbReference type="GO" id="GO:0022857">
    <property type="term" value="F:transmembrane transporter activity"/>
    <property type="evidence" value="ECO:0007669"/>
    <property type="project" value="UniProtKB-UniRule"/>
</dbReference>
<dbReference type="InterPro" id="IPR010656">
    <property type="entry name" value="DctM"/>
</dbReference>
<proteinExistence type="predicted"/>
<feature type="transmembrane region" description="Helical" evidence="9">
    <location>
        <begin position="170"/>
        <end position="190"/>
    </location>
</feature>
<feature type="transmembrane region" description="Helical" evidence="9">
    <location>
        <begin position="248"/>
        <end position="268"/>
    </location>
</feature>
<reference evidence="12 13" key="1">
    <citation type="submission" date="2019-03" db="EMBL/GenBank/DDBJ databases">
        <title>Genomic Encyclopedia of Type Strains, Phase IV (KMG-IV): sequencing the most valuable type-strain genomes for metagenomic binning, comparative biology and taxonomic classification.</title>
        <authorList>
            <person name="Goeker M."/>
        </authorList>
    </citation>
    <scope>NUCLEOTIDE SEQUENCE [LARGE SCALE GENOMIC DNA]</scope>
    <source>
        <strain evidence="12 13">DSM 25082</strain>
    </source>
</reference>
<feature type="transmembrane region" description="Helical" evidence="9">
    <location>
        <begin position="597"/>
        <end position="621"/>
    </location>
</feature>
<sequence>MSDHAAPATAAAPDRPASGALARWLPRFDEGIASAALALMVLLPLAEIALRPLMGRGIENAPVLVQHLGLLLAMFGAVAAERHGHLSTLGSSLGQLGSERSQAWVQAVAKGSAALLCGMLAMASWRFVASEIQGAQTLAYGLPVWWVQAGMPLGFALLGFKLGLRCAPGLLPRIALGLTLPLSGWLLAAAGDGQGGLLWPALALLLLALLAGAPVFAVLGGLALALFWSEGLPLASIALSHYQITVNPSLPALPLFTLAGLVMARTGAAQRLGTLFVALFGGGARGTVLAAAVLCSAFTAFTGGSGVTILALGGLLLPLLRNAGYPEQRGIGLVTSASALGVLLAPSVPLIMYAVIARVPIMDMFLAGLVPALVMVACLLLFGGFLRGSSPVGSPAAASRPNARQALAAAWTAKWELLAPVVAIGSLASGLATPTESAALTAAYALLTQALAHRELGWRLLARCLSECAQLIGGVMLILGMALALTNYLVDAGIPDRAVEWVQGAIPNKYLFLLALCAFLFVAAALMEIFAAIAVLVPLLLPLALAYGIDPVHFGIIFLAAMELGFLCPPAGMNIYFAAAMFGKSIRYVASAVLPAMLAIFVGTLLIALLPGLSLGLAALVR</sequence>
<dbReference type="PANTHER" id="PTHR33362">
    <property type="entry name" value="SIALIC ACID TRAP TRANSPORTER PERMEASE PROTEIN SIAT-RELATED"/>
    <property type="match status" value="1"/>
</dbReference>
<evidence type="ECO:0000256" key="4">
    <source>
        <dbReference type="ARBA" id="ARBA00022519"/>
    </source>
</evidence>
<protein>
    <submittedName>
        <fullName evidence="12">Tripartite ATP-independent transporter DctM subunit</fullName>
    </submittedName>
</protein>
<evidence type="ECO:0000256" key="5">
    <source>
        <dbReference type="ARBA" id="ARBA00022692"/>
    </source>
</evidence>
<feature type="transmembrane region" description="Helical" evidence="9">
    <location>
        <begin position="137"/>
        <end position="158"/>
    </location>
</feature>
<evidence type="ECO:0000259" key="11">
    <source>
        <dbReference type="Pfam" id="PF06808"/>
    </source>
</evidence>
<feature type="transmembrane region" description="Helical" evidence="9">
    <location>
        <begin position="300"/>
        <end position="319"/>
    </location>
</feature>
<evidence type="ECO:0000256" key="9">
    <source>
        <dbReference type="SAM" id="Phobius"/>
    </source>
</evidence>
<evidence type="ECO:0000313" key="12">
    <source>
        <dbReference type="EMBL" id="TDP09594.1"/>
    </source>
</evidence>
<keyword evidence="4 8" id="KW-0997">Cell inner membrane</keyword>
<evidence type="ECO:0000256" key="7">
    <source>
        <dbReference type="ARBA" id="ARBA00023136"/>
    </source>
</evidence>
<dbReference type="OrthoDB" id="9796052at2"/>
<accession>A0A4V3CJH6</accession>
<comment type="function">
    <text evidence="8">Part of the tripartite ATP-independent periplasmic (TRAP) transport system.</text>
</comment>
<dbReference type="EMBL" id="SNXE01000004">
    <property type="protein sequence ID" value="TDP09594.1"/>
    <property type="molecule type" value="Genomic_DNA"/>
</dbReference>
<dbReference type="PANTHER" id="PTHR33362:SF5">
    <property type="entry name" value="C4-DICARBOXYLATE TRAP TRANSPORTER LARGE PERMEASE PROTEIN DCTM"/>
    <property type="match status" value="1"/>
</dbReference>
<dbReference type="InterPro" id="IPR055348">
    <property type="entry name" value="DctQ"/>
</dbReference>
<evidence type="ECO:0000256" key="3">
    <source>
        <dbReference type="ARBA" id="ARBA00022475"/>
    </source>
</evidence>
<feature type="transmembrane region" description="Helical" evidence="9">
    <location>
        <begin position="62"/>
        <end position="80"/>
    </location>
</feature>
<feature type="transmembrane region" description="Helical" evidence="9">
    <location>
        <begin position="553"/>
        <end position="577"/>
    </location>
</feature>
<dbReference type="GO" id="GO:0005886">
    <property type="term" value="C:plasma membrane"/>
    <property type="evidence" value="ECO:0007669"/>
    <property type="project" value="UniProtKB-SubCell"/>
</dbReference>
<feature type="transmembrane region" description="Helical" evidence="9">
    <location>
        <begin position="331"/>
        <end position="352"/>
    </location>
</feature>
<evidence type="ECO:0000256" key="6">
    <source>
        <dbReference type="ARBA" id="ARBA00022989"/>
    </source>
</evidence>
<keyword evidence="5 9" id="KW-0812">Transmembrane</keyword>
<comment type="subcellular location">
    <subcellularLocation>
        <location evidence="1 8">Cell inner membrane</location>
        <topology evidence="1 8">Multi-pass membrane protein</topology>
    </subcellularLocation>
</comment>
<feature type="transmembrane region" description="Helical" evidence="9">
    <location>
        <begin position="364"/>
        <end position="386"/>
    </location>
</feature>
<keyword evidence="3" id="KW-1003">Cell membrane</keyword>
<organism evidence="12 13">
    <name type="scientific">Roseateles asaccharophilus</name>
    <dbReference type="NCBI Taxonomy" id="582607"/>
    <lineage>
        <taxon>Bacteria</taxon>
        <taxon>Pseudomonadati</taxon>
        <taxon>Pseudomonadota</taxon>
        <taxon>Betaproteobacteria</taxon>
        <taxon>Burkholderiales</taxon>
        <taxon>Sphaerotilaceae</taxon>
        <taxon>Roseateles</taxon>
    </lineage>
</organism>
<evidence type="ECO:0000256" key="8">
    <source>
        <dbReference type="RuleBase" id="RU369079"/>
    </source>
</evidence>
<dbReference type="Proteomes" id="UP000295357">
    <property type="component" value="Unassembled WGS sequence"/>
</dbReference>
<evidence type="ECO:0000259" key="10">
    <source>
        <dbReference type="Pfam" id="PF04290"/>
    </source>
</evidence>
<dbReference type="Pfam" id="PF06808">
    <property type="entry name" value="DctM"/>
    <property type="match status" value="1"/>
</dbReference>